<name>A0ACC0ZT78_9ROSI</name>
<dbReference type="EMBL" id="CM047910">
    <property type="protein sequence ID" value="KAJ0075279.1"/>
    <property type="molecule type" value="Genomic_DNA"/>
</dbReference>
<evidence type="ECO:0000313" key="2">
    <source>
        <dbReference type="Proteomes" id="UP001164250"/>
    </source>
</evidence>
<reference evidence="2" key="1">
    <citation type="journal article" date="2023" name="G3 (Bethesda)">
        <title>Genome assembly and association tests identify interacting loci associated with vigor, precocity, and sex in interspecific pistachio rootstocks.</title>
        <authorList>
            <person name="Palmer W."/>
            <person name="Jacygrad E."/>
            <person name="Sagayaradj S."/>
            <person name="Cavanaugh K."/>
            <person name="Han R."/>
            <person name="Bertier L."/>
            <person name="Beede B."/>
            <person name="Kafkas S."/>
            <person name="Golino D."/>
            <person name="Preece J."/>
            <person name="Michelmore R."/>
        </authorList>
    </citation>
    <scope>NUCLEOTIDE SEQUENCE [LARGE SCALE GENOMIC DNA]</scope>
</reference>
<comment type="caution">
    <text evidence="1">The sequence shown here is derived from an EMBL/GenBank/DDBJ whole genome shotgun (WGS) entry which is preliminary data.</text>
</comment>
<keyword evidence="2" id="KW-1185">Reference proteome</keyword>
<dbReference type="Proteomes" id="UP001164250">
    <property type="component" value="Chromosome 15"/>
</dbReference>
<organism evidence="1 2">
    <name type="scientific">Pistacia atlantica</name>
    <dbReference type="NCBI Taxonomy" id="434234"/>
    <lineage>
        <taxon>Eukaryota</taxon>
        <taxon>Viridiplantae</taxon>
        <taxon>Streptophyta</taxon>
        <taxon>Embryophyta</taxon>
        <taxon>Tracheophyta</taxon>
        <taxon>Spermatophyta</taxon>
        <taxon>Magnoliopsida</taxon>
        <taxon>eudicotyledons</taxon>
        <taxon>Gunneridae</taxon>
        <taxon>Pentapetalae</taxon>
        <taxon>rosids</taxon>
        <taxon>malvids</taxon>
        <taxon>Sapindales</taxon>
        <taxon>Anacardiaceae</taxon>
        <taxon>Pistacia</taxon>
    </lineage>
</organism>
<gene>
    <name evidence="1" type="ORF">Patl1_33524</name>
</gene>
<accession>A0ACC0ZT78</accession>
<sequence>MKLTYRHHGLTLYILVNRVAINSLLGKLRRLRFLRRKTSHLVIKFEIFSRVGRLGAGETLFPKKLRRSNVGKLFWLNYGLVCYSWLLYEVANRCPAFNGLTMIHDQMLMMSRAMDRMMEKLFNTIRGLGRIMMAYIGKSFF</sequence>
<evidence type="ECO:0000313" key="1">
    <source>
        <dbReference type="EMBL" id="KAJ0075279.1"/>
    </source>
</evidence>
<protein>
    <submittedName>
        <fullName evidence="1">Uncharacterized protein</fullName>
    </submittedName>
</protein>
<proteinExistence type="predicted"/>